<name>A0ABV7RP06_9GAMM</name>
<evidence type="ECO:0000313" key="3">
    <source>
        <dbReference type="Proteomes" id="UP001595740"/>
    </source>
</evidence>
<proteinExistence type="predicted"/>
<protein>
    <recommendedName>
        <fullName evidence="4">Lipoprotein</fullName>
    </recommendedName>
</protein>
<accession>A0ABV7RP06</accession>
<reference evidence="3" key="1">
    <citation type="journal article" date="2019" name="Int. J. Syst. Evol. Microbiol.">
        <title>The Global Catalogue of Microorganisms (GCM) 10K type strain sequencing project: providing services to taxonomists for standard genome sequencing and annotation.</title>
        <authorList>
            <consortium name="The Broad Institute Genomics Platform"/>
            <consortium name="The Broad Institute Genome Sequencing Center for Infectious Disease"/>
            <person name="Wu L."/>
            <person name="Ma J."/>
        </authorList>
    </citation>
    <scope>NUCLEOTIDE SEQUENCE [LARGE SCALE GENOMIC DNA]</scope>
    <source>
        <strain evidence="3">KCTC 42875</strain>
    </source>
</reference>
<dbReference type="SUPFAM" id="SSF74653">
    <property type="entry name" value="TolA/TonB C-terminal domain"/>
    <property type="match status" value="1"/>
</dbReference>
<feature type="signal peptide" evidence="1">
    <location>
        <begin position="1"/>
        <end position="23"/>
    </location>
</feature>
<organism evidence="2 3">
    <name type="scientific">Lysobacter cavernae</name>
    <dbReference type="NCBI Taxonomy" id="1685901"/>
    <lineage>
        <taxon>Bacteria</taxon>
        <taxon>Pseudomonadati</taxon>
        <taxon>Pseudomonadota</taxon>
        <taxon>Gammaproteobacteria</taxon>
        <taxon>Lysobacterales</taxon>
        <taxon>Lysobacteraceae</taxon>
        <taxon>Lysobacter</taxon>
    </lineage>
</organism>
<dbReference type="Proteomes" id="UP001595740">
    <property type="component" value="Unassembled WGS sequence"/>
</dbReference>
<dbReference type="PROSITE" id="PS51257">
    <property type="entry name" value="PROKAR_LIPOPROTEIN"/>
    <property type="match status" value="1"/>
</dbReference>
<dbReference type="Gene3D" id="3.30.1150.10">
    <property type="match status" value="1"/>
</dbReference>
<evidence type="ECO:0008006" key="4">
    <source>
        <dbReference type="Google" id="ProtNLM"/>
    </source>
</evidence>
<keyword evidence="1" id="KW-0732">Signal</keyword>
<dbReference type="EMBL" id="JBHRXK010000003">
    <property type="protein sequence ID" value="MFC3551080.1"/>
    <property type="molecule type" value="Genomic_DNA"/>
</dbReference>
<gene>
    <name evidence="2" type="ORF">ACFOLC_08610</name>
</gene>
<evidence type="ECO:0000313" key="2">
    <source>
        <dbReference type="EMBL" id="MFC3551080.1"/>
    </source>
</evidence>
<sequence>MRPLVIALGIVMLAGCAITPVMQDDPSRAGNVGVTDITRFVPANARIVLAENETFLVAIDDAANAPPVYPEALLARQLPPRTVCLSVGIAEDGQVISSTPVDQSPDCPGPDAVEAAFFAAAAQAVQGWRYDPALRCVFPDAMTKADANASCSGGREVAQAVSLAYRFVFEQRDGRGSVRMSQ</sequence>
<dbReference type="RefSeq" id="WP_386758831.1">
    <property type="nucleotide sequence ID" value="NZ_JBHRXK010000003.1"/>
</dbReference>
<feature type="chain" id="PRO_5047224421" description="Lipoprotein" evidence="1">
    <location>
        <begin position="24"/>
        <end position="182"/>
    </location>
</feature>
<keyword evidence="3" id="KW-1185">Reference proteome</keyword>
<evidence type="ECO:0000256" key="1">
    <source>
        <dbReference type="SAM" id="SignalP"/>
    </source>
</evidence>
<comment type="caution">
    <text evidence="2">The sequence shown here is derived from an EMBL/GenBank/DDBJ whole genome shotgun (WGS) entry which is preliminary data.</text>
</comment>